<accession>A0A8S5MPX0</accession>
<name>A0A8S5MPX0_9CAUD</name>
<proteinExistence type="predicted"/>
<keyword evidence="1" id="KW-0240">DNA-directed RNA polymerase</keyword>
<protein>
    <submittedName>
        <fullName evidence="1">DNA-directed RNA polymerase</fullName>
    </submittedName>
</protein>
<organism evidence="1">
    <name type="scientific">Podoviridae sp. ctoqT5</name>
    <dbReference type="NCBI Taxonomy" id="2826577"/>
    <lineage>
        <taxon>Viruses</taxon>
        <taxon>Duplodnaviria</taxon>
        <taxon>Heunggongvirae</taxon>
        <taxon>Uroviricota</taxon>
        <taxon>Caudoviricetes</taxon>
    </lineage>
</organism>
<keyword evidence="1" id="KW-0804">Transcription</keyword>
<dbReference type="GO" id="GO:0000428">
    <property type="term" value="C:DNA-directed RNA polymerase complex"/>
    <property type="evidence" value="ECO:0007669"/>
    <property type="project" value="UniProtKB-KW"/>
</dbReference>
<sequence length="98" mass="11074">MTREEAIRLLDPETTAEAIAEIEYYAGFSGKTASIQAITEACELAVEDMRKQTPMKPIDNEELWRFECPTCGEVIVLYHDGKPHHCECGQAIDWEGIE</sequence>
<evidence type="ECO:0000313" key="1">
    <source>
        <dbReference type="EMBL" id="DAD84103.1"/>
    </source>
</evidence>
<reference evidence="1" key="1">
    <citation type="journal article" date="2021" name="Proc. Natl. Acad. Sci. U.S.A.">
        <title>A Catalog of Tens of Thousands of Viruses from Human Metagenomes Reveals Hidden Associations with Chronic Diseases.</title>
        <authorList>
            <person name="Tisza M.J."/>
            <person name="Buck C.B."/>
        </authorList>
    </citation>
    <scope>NUCLEOTIDE SEQUENCE</scope>
    <source>
        <strain evidence="1">CtoqT5</strain>
    </source>
</reference>
<dbReference type="EMBL" id="BK014952">
    <property type="protein sequence ID" value="DAD84103.1"/>
    <property type="molecule type" value="Genomic_DNA"/>
</dbReference>